<feature type="domain" description="GAF" evidence="2">
    <location>
        <begin position="215"/>
        <end position="344"/>
    </location>
</feature>
<keyword evidence="4" id="KW-1185">Reference proteome</keyword>
<accession>A0ABM8VNI0</accession>
<dbReference type="EMBL" id="CAJVCE010000016">
    <property type="protein sequence ID" value="CAG7651448.1"/>
    <property type="molecule type" value="Genomic_DNA"/>
</dbReference>
<gene>
    <name evidence="3" type="ORF">PAECIP111802_04967</name>
</gene>
<feature type="transmembrane region" description="Helical" evidence="1">
    <location>
        <begin position="29"/>
        <end position="60"/>
    </location>
</feature>
<proteinExistence type="predicted"/>
<dbReference type="Proteomes" id="UP000730618">
    <property type="component" value="Unassembled WGS sequence"/>
</dbReference>
<keyword evidence="1" id="KW-1133">Transmembrane helix</keyword>
<evidence type="ECO:0000313" key="3">
    <source>
        <dbReference type="EMBL" id="CAG7651448.1"/>
    </source>
</evidence>
<reference evidence="3 4" key="1">
    <citation type="submission" date="2021-06" db="EMBL/GenBank/DDBJ databases">
        <authorList>
            <person name="Criscuolo A."/>
        </authorList>
    </citation>
    <scope>NUCLEOTIDE SEQUENCE [LARGE SCALE GENOMIC DNA]</scope>
    <source>
        <strain evidence="4">CIP 111802</strain>
    </source>
</reference>
<organism evidence="3 4">
    <name type="scientific">Paenibacillus allorhizosphaerae</name>
    <dbReference type="NCBI Taxonomy" id="2849866"/>
    <lineage>
        <taxon>Bacteria</taxon>
        <taxon>Bacillati</taxon>
        <taxon>Bacillota</taxon>
        <taxon>Bacilli</taxon>
        <taxon>Bacillales</taxon>
        <taxon>Paenibacillaceae</taxon>
        <taxon>Paenibacillus</taxon>
    </lineage>
</organism>
<dbReference type="Pfam" id="PF13185">
    <property type="entry name" value="GAF_2"/>
    <property type="match status" value="1"/>
</dbReference>
<protein>
    <recommendedName>
        <fullName evidence="2">GAF domain-containing protein</fullName>
    </recommendedName>
</protein>
<evidence type="ECO:0000259" key="2">
    <source>
        <dbReference type="Pfam" id="PF13185"/>
    </source>
</evidence>
<dbReference type="InterPro" id="IPR003018">
    <property type="entry name" value="GAF"/>
</dbReference>
<evidence type="ECO:0000256" key="1">
    <source>
        <dbReference type="SAM" id="Phobius"/>
    </source>
</evidence>
<keyword evidence="1" id="KW-0812">Transmembrane</keyword>
<feature type="transmembrane region" description="Helical" evidence="1">
    <location>
        <begin position="80"/>
        <end position="100"/>
    </location>
</feature>
<keyword evidence="1" id="KW-0472">Membrane</keyword>
<sequence length="376" mass="42496">MVQPQINQGTSASVATDPKRGFRIRMVGAAMMALVLTCLTLFGINAAIDSVFPGLIIWIYKMINDICTLLFVSNGAFNNKAIFIIFLFSFFTVIGAYNVLRGWALWLCSRDKERGQLYSWVPNLLHHEYAVELIKKVATEDVIKKLKEKITELEQVNAARSVVTDQLNSSMKDTLRERRLVLNLDHLIGKCYNLAVKTFTQKVNEPYWLNLFLNSVCAEICSTTVDSQNNKHSYFFLRDIPNEKMVLIGECRSGSSVDGSLKFSKGEGFVGQVWEENRRIVYTDIPQQAAHIIVKQGERRYNSIIGVPIYQQNEMIGVVVVASQSSHEVSEADFDNIERYVNLIHLSLLVALSYQNRLGGDEHGILFELLSQKAPC</sequence>
<comment type="caution">
    <text evidence="3">The sequence shown here is derived from an EMBL/GenBank/DDBJ whole genome shotgun (WGS) entry which is preliminary data.</text>
</comment>
<dbReference type="RefSeq" id="WP_218101221.1">
    <property type="nucleotide sequence ID" value="NZ_CAJVCE010000016.1"/>
</dbReference>
<name>A0ABM8VNI0_9BACL</name>
<evidence type="ECO:0000313" key="4">
    <source>
        <dbReference type="Proteomes" id="UP000730618"/>
    </source>
</evidence>